<evidence type="ECO:0000256" key="1">
    <source>
        <dbReference type="ARBA" id="ARBA00001957"/>
    </source>
</evidence>
<gene>
    <name evidence="5" type="ORF">VZ94_19935</name>
</gene>
<proteinExistence type="predicted"/>
<dbReference type="Gene3D" id="3.30.300.30">
    <property type="match status" value="1"/>
</dbReference>
<reference evidence="5 6" key="2">
    <citation type="journal article" date="2016" name="Microb. Ecol.">
        <title>Genome Characteristics of a Novel Type I Methanotroph (Sn10-6) Isolated from a Flooded Indian Rice Field.</title>
        <authorList>
            <person name="Rahalkar M.C."/>
            <person name="Pandit P.S."/>
            <person name="Dhakephalkar P.K."/>
            <person name="Pore S."/>
            <person name="Arora P."/>
            <person name="Kapse N."/>
        </authorList>
    </citation>
    <scope>NUCLEOTIDE SEQUENCE [LARGE SCALE GENOMIC DNA]</scope>
    <source>
        <strain evidence="5 6">Sn10-6</strain>
    </source>
</reference>
<dbReference type="Proteomes" id="UP000033684">
    <property type="component" value="Unassembled WGS sequence"/>
</dbReference>
<keyword evidence="6" id="KW-1185">Reference proteome</keyword>
<feature type="domain" description="Carrier" evidence="4">
    <location>
        <begin position="54"/>
        <end position="129"/>
    </location>
</feature>
<dbReference type="Gene3D" id="1.10.1200.10">
    <property type="entry name" value="ACP-like"/>
    <property type="match status" value="1"/>
</dbReference>
<dbReference type="PANTHER" id="PTHR45527">
    <property type="entry name" value="NONRIBOSOMAL PEPTIDE SYNTHETASE"/>
    <property type="match status" value="1"/>
</dbReference>
<protein>
    <recommendedName>
        <fullName evidence="4">Carrier domain-containing protein</fullName>
    </recommendedName>
</protein>
<dbReference type="GO" id="GO:0044550">
    <property type="term" value="P:secondary metabolite biosynthetic process"/>
    <property type="evidence" value="ECO:0007669"/>
    <property type="project" value="TreeGrafter"/>
</dbReference>
<accession>A0A0F3IIB9</accession>
<dbReference type="EMBL" id="LAJX01000275">
    <property type="protein sequence ID" value="KJV05204.1"/>
    <property type="molecule type" value="Genomic_DNA"/>
</dbReference>
<sequence>LNAETLRAALSQQLPDYAVPSAFVILPVLPKLASGKLNKQALPEPEQRLKTHTAPSTELEIQLATIWQDVLGVADIGIDDNFFALGGHSLLAMRLAMKIRQQFSVDLPVSDIFNHPSIAAMAAALNPLIAKTKPIDLADELAQALSTLQSLSTQDLQQLLAKNSF</sequence>
<evidence type="ECO:0000313" key="5">
    <source>
        <dbReference type="EMBL" id="KJV05204.1"/>
    </source>
</evidence>
<keyword evidence="2" id="KW-0596">Phosphopantetheine</keyword>
<dbReference type="RefSeq" id="WP_045780567.1">
    <property type="nucleotide sequence ID" value="NZ_LAJX01000275.1"/>
</dbReference>
<evidence type="ECO:0000256" key="2">
    <source>
        <dbReference type="ARBA" id="ARBA00022450"/>
    </source>
</evidence>
<dbReference type="SMART" id="SM00823">
    <property type="entry name" value="PKS_PP"/>
    <property type="match status" value="1"/>
</dbReference>
<dbReference type="GO" id="GO:0031177">
    <property type="term" value="F:phosphopantetheine binding"/>
    <property type="evidence" value="ECO:0007669"/>
    <property type="project" value="InterPro"/>
</dbReference>
<organism evidence="5 6">
    <name type="scientific">Methylocucumis oryzae</name>
    <dbReference type="NCBI Taxonomy" id="1632867"/>
    <lineage>
        <taxon>Bacteria</taxon>
        <taxon>Pseudomonadati</taxon>
        <taxon>Pseudomonadota</taxon>
        <taxon>Gammaproteobacteria</taxon>
        <taxon>Methylococcales</taxon>
        <taxon>Methylococcaceae</taxon>
        <taxon>Methylocucumis</taxon>
    </lineage>
</organism>
<comment type="cofactor">
    <cofactor evidence="1">
        <name>pantetheine 4'-phosphate</name>
        <dbReference type="ChEBI" id="CHEBI:47942"/>
    </cofactor>
</comment>
<comment type="caution">
    <text evidence="5">The sequence shown here is derived from an EMBL/GenBank/DDBJ whole genome shotgun (WGS) entry which is preliminary data.</text>
</comment>
<dbReference type="InterPro" id="IPR036736">
    <property type="entry name" value="ACP-like_sf"/>
</dbReference>
<dbReference type="SUPFAM" id="SSF56801">
    <property type="entry name" value="Acetyl-CoA synthetase-like"/>
    <property type="match status" value="1"/>
</dbReference>
<dbReference type="InterPro" id="IPR009081">
    <property type="entry name" value="PP-bd_ACP"/>
</dbReference>
<dbReference type="AlphaFoldDB" id="A0A0F3IIB9"/>
<reference evidence="6" key="1">
    <citation type="submission" date="2015-03" db="EMBL/GenBank/DDBJ databases">
        <title>Draft genome sequence of a novel methanotroph (Sn10-6) isolated from flooded ricefield rhizosphere in India.</title>
        <authorList>
            <person name="Pandit P.S."/>
            <person name="Pore S.D."/>
            <person name="Arora P."/>
            <person name="Kapse N.G."/>
            <person name="Dhakephalkar P.K."/>
            <person name="Rahalkar M.C."/>
        </authorList>
    </citation>
    <scope>NUCLEOTIDE SEQUENCE [LARGE SCALE GENOMIC DNA]</scope>
    <source>
        <strain evidence="6">Sn10-6</strain>
    </source>
</reference>
<dbReference type="InterPro" id="IPR020806">
    <property type="entry name" value="PKS_PP-bd"/>
</dbReference>
<dbReference type="GO" id="GO:0005737">
    <property type="term" value="C:cytoplasm"/>
    <property type="evidence" value="ECO:0007669"/>
    <property type="project" value="TreeGrafter"/>
</dbReference>
<feature type="non-terminal residue" evidence="5">
    <location>
        <position position="1"/>
    </location>
</feature>
<dbReference type="InterPro" id="IPR006162">
    <property type="entry name" value="Ppantetheine_attach_site"/>
</dbReference>
<dbReference type="Pfam" id="PF00550">
    <property type="entry name" value="PP-binding"/>
    <property type="match status" value="1"/>
</dbReference>
<dbReference type="PANTHER" id="PTHR45527:SF1">
    <property type="entry name" value="FATTY ACID SYNTHASE"/>
    <property type="match status" value="1"/>
</dbReference>
<dbReference type="PROSITE" id="PS00012">
    <property type="entry name" value="PHOSPHOPANTETHEINE"/>
    <property type="match status" value="1"/>
</dbReference>
<name>A0A0F3IIB9_9GAMM</name>
<evidence type="ECO:0000256" key="3">
    <source>
        <dbReference type="ARBA" id="ARBA00022553"/>
    </source>
</evidence>
<dbReference type="InterPro" id="IPR045851">
    <property type="entry name" value="AMP-bd_C_sf"/>
</dbReference>
<dbReference type="GO" id="GO:0043041">
    <property type="term" value="P:amino acid activation for nonribosomal peptide biosynthetic process"/>
    <property type="evidence" value="ECO:0007669"/>
    <property type="project" value="TreeGrafter"/>
</dbReference>
<evidence type="ECO:0000313" key="6">
    <source>
        <dbReference type="Proteomes" id="UP000033684"/>
    </source>
</evidence>
<dbReference type="FunFam" id="1.10.1200.10:FF:000005">
    <property type="entry name" value="Nonribosomal peptide synthetase 1"/>
    <property type="match status" value="1"/>
</dbReference>
<dbReference type="PROSITE" id="PS50075">
    <property type="entry name" value="CARRIER"/>
    <property type="match status" value="1"/>
</dbReference>
<dbReference type="SUPFAM" id="SSF47336">
    <property type="entry name" value="ACP-like"/>
    <property type="match status" value="1"/>
</dbReference>
<evidence type="ECO:0000259" key="4">
    <source>
        <dbReference type="PROSITE" id="PS50075"/>
    </source>
</evidence>
<keyword evidence="3" id="KW-0597">Phosphoprotein</keyword>
<dbReference type="SMART" id="SM01294">
    <property type="entry name" value="PKS_PP_betabranch"/>
    <property type="match status" value="1"/>
</dbReference>